<organism evidence="1">
    <name type="scientific">marine metagenome</name>
    <dbReference type="NCBI Taxonomy" id="408172"/>
    <lineage>
        <taxon>unclassified sequences</taxon>
        <taxon>metagenomes</taxon>
        <taxon>ecological metagenomes</taxon>
    </lineage>
</organism>
<sequence length="54" mass="6444">MLFKFEGNEIEVPDDFILKCGEHAEARGMTLEEYIAEAFTMYKKQLDEDRRRND</sequence>
<dbReference type="EMBL" id="UINC01094592">
    <property type="protein sequence ID" value="SVC49960.1"/>
    <property type="molecule type" value="Genomic_DNA"/>
</dbReference>
<name>A0A382MMV0_9ZZZZ</name>
<dbReference type="AlphaFoldDB" id="A0A382MMV0"/>
<gene>
    <name evidence="1" type="ORF">METZ01_LOCUS302814</name>
</gene>
<reference evidence="1" key="1">
    <citation type="submission" date="2018-05" db="EMBL/GenBank/DDBJ databases">
        <authorList>
            <person name="Lanie J.A."/>
            <person name="Ng W.-L."/>
            <person name="Kazmierczak K.M."/>
            <person name="Andrzejewski T.M."/>
            <person name="Davidsen T.M."/>
            <person name="Wayne K.J."/>
            <person name="Tettelin H."/>
            <person name="Glass J.I."/>
            <person name="Rusch D."/>
            <person name="Podicherti R."/>
            <person name="Tsui H.-C.T."/>
            <person name="Winkler M.E."/>
        </authorList>
    </citation>
    <scope>NUCLEOTIDE SEQUENCE</scope>
</reference>
<evidence type="ECO:0000313" key="1">
    <source>
        <dbReference type="EMBL" id="SVC49960.1"/>
    </source>
</evidence>
<proteinExistence type="predicted"/>
<accession>A0A382MMV0</accession>
<evidence type="ECO:0008006" key="2">
    <source>
        <dbReference type="Google" id="ProtNLM"/>
    </source>
</evidence>
<protein>
    <recommendedName>
        <fullName evidence="2">Ribbon-helix-helix protein CopG domain-containing protein</fullName>
    </recommendedName>
</protein>